<organism evidence="6 7">
    <name type="scientific">Aspergillus uvarum CBS 121591</name>
    <dbReference type="NCBI Taxonomy" id="1448315"/>
    <lineage>
        <taxon>Eukaryota</taxon>
        <taxon>Fungi</taxon>
        <taxon>Dikarya</taxon>
        <taxon>Ascomycota</taxon>
        <taxon>Pezizomycotina</taxon>
        <taxon>Eurotiomycetes</taxon>
        <taxon>Eurotiomycetidae</taxon>
        <taxon>Eurotiales</taxon>
        <taxon>Aspergillaceae</taxon>
        <taxon>Aspergillus</taxon>
        <taxon>Aspergillus subgen. Circumdati</taxon>
    </lineage>
</organism>
<dbReference type="InterPro" id="IPR050723">
    <property type="entry name" value="CFA/CMAS"/>
</dbReference>
<feature type="domain" description="VOC" evidence="5">
    <location>
        <begin position="420"/>
        <end position="548"/>
    </location>
</feature>
<reference evidence="6 7" key="1">
    <citation type="submission" date="2016-12" db="EMBL/GenBank/DDBJ databases">
        <title>The genomes of Aspergillus section Nigri reveals drivers in fungal speciation.</title>
        <authorList>
            <consortium name="DOE Joint Genome Institute"/>
            <person name="Vesth T.C."/>
            <person name="Nybo J."/>
            <person name="Theobald S."/>
            <person name="Brandl J."/>
            <person name="Frisvad J.C."/>
            <person name="Nielsen K.F."/>
            <person name="Lyhne E.K."/>
            <person name="Kogle M.E."/>
            <person name="Kuo A."/>
            <person name="Riley R."/>
            <person name="Clum A."/>
            <person name="Nolan M."/>
            <person name="Lipzen A."/>
            <person name="Salamov A."/>
            <person name="Henrissat B."/>
            <person name="Wiebenga A."/>
            <person name="De Vries R.P."/>
            <person name="Grigoriev I.V."/>
            <person name="Mortensen U.H."/>
            <person name="Andersen M.R."/>
            <person name="Baker S.E."/>
        </authorList>
    </citation>
    <scope>NUCLEOTIDE SEQUENCE [LARGE SCALE GENOMIC DNA]</scope>
    <source>
        <strain evidence="6 7">CBS 121591</strain>
    </source>
</reference>
<dbReference type="GO" id="GO:0006629">
    <property type="term" value="P:lipid metabolic process"/>
    <property type="evidence" value="ECO:0007669"/>
    <property type="project" value="UniProtKB-KW"/>
</dbReference>
<keyword evidence="1 6" id="KW-0489">Methyltransferase</keyword>
<evidence type="ECO:0000256" key="4">
    <source>
        <dbReference type="ARBA" id="ARBA00023098"/>
    </source>
</evidence>
<dbReference type="EMBL" id="KZ821754">
    <property type="protein sequence ID" value="PYH76613.1"/>
    <property type="molecule type" value="Genomic_DNA"/>
</dbReference>
<dbReference type="GO" id="GO:0032259">
    <property type="term" value="P:methylation"/>
    <property type="evidence" value="ECO:0007669"/>
    <property type="project" value="UniProtKB-KW"/>
</dbReference>
<evidence type="ECO:0000259" key="5">
    <source>
        <dbReference type="PROSITE" id="PS51819"/>
    </source>
</evidence>
<dbReference type="SUPFAM" id="SSF54593">
    <property type="entry name" value="Glyoxalase/Bleomycin resistance protein/Dihydroxybiphenyl dioxygenase"/>
    <property type="match status" value="1"/>
</dbReference>
<dbReference type="STRING" id="1448315.A0A319CD70"/>
<evidence type="ECO:0000256" key="1">
    <source>
        <dbReference type="ARBA" id="ARBA00022603"/>
    </source>
</evidence>
<dbReference type="PANTHER" id="PTHR43667:SF1">
    <property type="entry name" value="CYCLOPROPANE-FATTY-ACYL-PHOSPHOLIPID SYNTHASE"/>
    <property type="match status" value="1"/>
</dbReference>
<evidence type="ECO:0000256" key="3">
    <source>
        <dbReference type="ARBA" id="ARBA00022691"/>
    </source>
</evidence>
<dbReference type="CDD" id="cd02440">
    <property type="entry name" value="AdoMet_MTases"/>
    <property type="match status" value="1"/>
</dbReference>
<accession>A0A319CD70</accession>
<keyword evidence="2 6" id="KW-0808">Transferase</keyword>
<keyword evidence="4" id="KW-0443">Lipid metabolism</keyword>
<name>A0A319CD70_9EURO</name>
<keyword evidence="7" id="KW-1185">Reference proteome</keyword>
<keyword evidence="3" id="KW-0949">S-adenosyl-L-methionine</keyword>
<dbReference type="GO" id="GO:0008168">
    <property type="term" value="F:methyltransferase activity"/>
    <property type="evidence" value="ECO:0007669"/>
    <property type="project" value="UniProtKB-KW"/>
</dbReference>
<dbReference type="InterPro" id="IPR029063">
    <property type="entry name" value="SAM-dependent_MTases_sf"/>
</dbReference>
<dbReference type="VEuPathDB" id="FungiDB:BO82DRAFT_406947"/>
<dbReference type="Pfam" id="PF00903">
    <property type="entry name" value="Glyoxalase"/>
    <property type="match status" value="1"/>
</dbReference>
<dbReference type="Gene3D" id="3.40.50.150">
    <property type="entry name" value="Vaccinia Virus protein VP39"/>
    <property type="match status" value="1"/>
</dbReference>
<dbReference type="PROSITE" id="PS51819">
    <property type="entry name" value="VOC"/>
    <property type="match status" value="1"/>
</dbReference>
<dbReference type="AlphaFoldDB" id="A0A319CD70"/>
<protein>
    <submittedName>
        <fullName evidence="6">S-adenosyl-L-methionine-dependent methyltransferase</fullName>
    </submittedName>
</protein>
<dbReference type="OrthoDB" id="506498at2759"/>
<dbReference type="RefSeq" id="XP_025486813.1">
    <property type="nucleotide sequence ID" value="XM_025639606.1"/>
</dbReference>
<evidence type="ECO:0000256" key="2">
    <source>
        <dbReference type="ARBA" id="ARBA00022679"/>
    </source>
</evidence>
<dbReference type="InterPro" id="IPR029068">
    <property type="entry name" value="Glyas_Bleomycin-R_OHBP_Dase"/>
</dbReference>
<dbReference type="SUPFAM" id="SSF53335">
    <property type="entry name" value="S-adenosyl-L-methionine-dependent methyltransferases"/>
    <property type="match status" value="1"/>
</dbReference>
<evidence type="ECO:0000313" key="6">
    <source>
        <dbReference type="EMBL" id="PYH76613.1"/>
    </source>
</evidence>
<dbReference type="CDD" id="cd07253">
    <property type="entry name" value="GLOD5"/>
    <property type="match status" value="1"/>
</dbReference>
<dbReference type="PANTHER" id="PTHR43667">
    <property type="entry name" value="CYCLOPROPANE-FATTY-ACYL-PHOSPHOLIPID SYNTHASE"/>
    <property type="match status" value="1"/>
</dbReference>
<evidence type="ECO:0000313" key="7">
    <source>
        <dbReference type="Proteomes" id="UP000248340"/>
    </source>
</evidence>
<dbReference type="Proteomes" id="UP000248340">
    <property type="component" value="Unassembled WGS sequence"/>
</dbReference>
<sequence>MTYPSQHPGQPPAKLPRTGLAPLLTTLNTPGEIELPDGSIVPVNPPHRPSWRVTFHTPASLRTPITELAVGEAYVKGTISISGDLATLLASRPDSEDKVPLRQRLRFLWDYYFRAGTRMNAQSINEHYGRGDDLFLTFIDTRYRFYTHGIFDQQDTDGQRISIEDAAERKLARMFAALRLEAGMRVLDIGGGWGGVTEYCGARGVHVTTLTLLEYQARYVEKMRQRLQLPGHVLVGDFWVWESEREFDAVVILGVIEHLPDYRRFASRAWNLLKVGGRMYLNGSAAVEKYAVSPFTRRYVWGGTHTYMAVQDVVGELLMHGFAVEEVVQETKDYGWTMEEWARRLDQAKDKIVAGWGEETYRVFRLFLWGGAHAFSVNALQAYHVVAEKTASRGPRPSAGRRLVQFFGKLRTTARFAIKSLDHLVLTVRSIPTTVAFYTSHIGMRHEIFTSPSSPDVQRHCLIFGSQKINLHEHGKEFEPKAQNVIPGSADLCFLTDIKVGQVKKALEEARIELLEGGEIVQRTGARGKIHSVYCRDPDGNFIEISNYA</sequence>
<gene>
    <name evidence="6" type="ORF">BO82DRAFT_406947</name>
</gene>
<dbReference type="InterPro" id="IPR037523">
    <property type="entry name" value="VOC_core"/>
</dbReference>
<proteinExistence type="predicted"/>
<dbReference type="Pfam" id="PF02353">
    <property type="entry name" value="CMAS"/>
    <property type="match status" value="1"/>
</dbReference>
<dbReference type="GeneID" id="37142348"/>
<dbReference type="Gene3D" id="3.10.180.10">
    <property type="entry name" value="2,3-Dihydroxybiphenyl 1,2-Dioxygenase, domain 1"/>
    <property type="match status" value="1"/>
</dbReference>
<dbReference type="InterPro" id="IPR004360">
    <property type="entry name" value="Glyas_Fos-R_dOase_dom"/>
</dbReference>